<dbReference type="Proteomes" id="UP001596417">
    <property type="component" value="Unassembled WGS sequence"/>
</dbReference>
<accession>A0ABD5YU94</accession>
<protein>
    <submittedName>
        <fullName evidence="2">Uncharacterized protein</fullName>
    </submittedName>
</protein>
<feature type="region of interest" description="Disordered" evidence="1">
    <location>
        <begin position="39"/>
        <end position="72"/>
    </location>
</feature>
<evidence type="ECO:0000313" key="2">
    <source>
        <dbReference type="EMBL" id="MFC7192658.1"/>
    </source>
</evidence>
<comment type="caution">
    <text evidence="2">The sequence shown here is derived from an EMBL/GenBank/DDBJ whole genome shotgun (WGS) entry which is preliminary data.</text>
</comment>
<name>A0ABD5YU94_9EURY</name>
<organism evidence="2 3">
    <name type="scientific">Halocatena marina</name>
    <dbReference type="NCBI Taxonomy" id="2934937"/>
    <lineage>
        <taxon>Archaea</taxon>
        <taxon>Methanobacteriati</taxon>
        <taxon>Methanobacteriota</taxon>
        <taxon>Stenosarchaea group</taxon>
        <taxon>Halobacteria</taxon>
        <taxon>Halobacteriales</taxon>
        <taxon>Natronomonadaceae</taxon>
        <taxon>Halocatena</taxon>
    </lineage>
</organism>
<dbReference type="EMBL" id="JBHTAX010000005">
    <property type="protein sequence ID" value="MFC7192658.1"/>
    <property type="molecule type" value="Genomic_DNA"/>
</dbReference>
<evidence type="ECO:0000256" key="1">
    <source>
        <dbReference type="SAM" id="MobiDB-lite"/>
    </source>
</evidence>
<proteinExistence type="predicted"/>
<sequence>MRVTEQAWAVAYGDIFSRETIDATMEELRESDVTRQLTELLDDDSEQLTGSDETDEDLSSSESGGIKKIKRPRLTRRFQRSRTARKMLTRCLWNVTHRLMRSLLRLPRDQRTI</sequence>
<evidence type="ECO:0000313" key="3">
    <source>
        <dbReference type="Proteomes" id="UP001596417"/>
    </source>
</evidence>
<dbReference type="AlphaFoldDB" id="A0ABD5YU94"/>
<keyword evidence="3" id="KW-1185">Reference proteome</keyword>
<gene>
    <name evidence="2" type="ORF">ACFQL7_24525</name>
</gene>
<dbReference type="RefSeq" id="WP_390206790.1">
    <property type="nucleotide sequence ID" value="NZ_JBHSZC010000004.1"/>
</dbReference>
<feature type="compositionally biased region" description="Acidic residues" evidence="1">
    <location>
        <begin position="40"/>
        <end position="59"/>
    </location>
</feature>
<reference evidence="2 3" key="1">
    <citation type="journal article" date="2019" name="Int. J. Syst. Evol. Microbiol.">
        <title>The Global Catalogue of Microorganisms (GCM) 10K type strain sequencing project: providing services to taxonomists for standard genome sequencing and annotation.</title>
        <authorList>
            <consortium name="The Broad Institute Genomics Platform"/>
            <consortium name="The Broad Institute Genome Sequencing Center for Infectious Disease"/>
            <person name="Wu L."/>
            <person name="Ma J."/>
        </authorList>
    </citation>
    <scope>NUCLEOTIDE SEQUENCE [LARGE SCALE GENOMIC DNA]</scope>
    <source>
        <strain evidence="2 3">RDMS1</strain>
    </source>
</reference>